<evidence type="ECO:0000313" key="3">
    <source>
        <dbReference type="Proteomes" id="UP000260773"/>
    </source>
</evidence>
<dbReference type="Gene3D" id="3.30.565.10">
    <property type="entry name" value="Histidine kinase-like ATPase, C-terminal domain"/>
    <property type="match status" value="1"/>
</dbReference>
<evidence type="ECO:0000313" key="2">
    <source>
        <dbReference type="EMBL" id="RGB71185.1"/>
    </source>
</evidence>
<dbReference type="PANTHER" id="PTHR40448">
    <property type="entry name" value="TWO-COMPONENT SENSOR HISTIDINE KINASE"/>
    <property type="match status" value="1"/>
</dbReference>
<dbReference type="Proteomes" id="UP000260773">
    <property type="component" value="Unassembled WGS sequence"/>
</dbReference>
<organism evidence="2 3">
    <name type="scientific">Coprococcus catus</name>
    <dbReference type="NCBI Taxonomy" id="116085"/>
    <lineage>
        <taxon>Bacteria</taxon>
        <taxon>Bacillati</taxon>
        <taxon>Bacillota</taxon>
        <taxon>Clostridia</taxon>
        <taxon>Lachnospirales</taxon>
        <taxon>Lachnospiraceae</taxon>
        <taxon>Coprococcus</taxon>
    </lineage>
</organism>
<feature type="domain" description="Sensor histidine kinase NatK-like C-terminal" evidence="1">
    <location>
        <begin position="117"/>
        <end position="218"/>
    </location>
</feature>
<sequence length="220" mass="25303">MQMKQESFQTLQQYTAQVESLYNSLRSFKHDYSNILLTLYEYIDTRDMDGLSSYFIQNILPLTKQLEPQNYHITRLANLHIVELKSMITAKIIYAQEMGIDVSIEIDQPIEQINTDIIDLVRMLGIFLDNAIEAALETDAPKLSFVIIKDEKETVFFITNSFIDYHLQLASLSQAGTSTKGSSRGIGLYNVAQIISHHDNLFLDTRTQDHTFMQILHIYA</sequence>
<dbReference type="GO" id="GO:0042802">
    <property type="term" value="F:identical protein binding"/>
    <property type="evidence" value="ECO:0007669"/>
    <property type="project" value="TreeGrafter"/>
</dbReference>
<dbReference type="SUPFAM" id="SSF55874">
    <property type="entry name" value="ATPase domain of HSP90 chaperone/DNA topoisomerase II/histidine kinase"/>
    <property type="match status" value="1"/>
</dbReference>
<accession>A0A3E2T9T0</accession>
<protein>
    <submittedName>
        <fullName evidence="2">GHKL domain-containing protein</fullName>
    </submittedName>
</protein>
<dbReference type="PANTHER" id="PTHR40448:SF1">
    <property type="entry name" value="TWO-COMPONENT SENSOR HISTIDINE KINASE"/>
    <property type="match status" value="1"/>
</dbReference>
<evidence type="ECO:0000259" key="1">
    <source>
        <dbReference type="Pfam" id="PF14501"/>
    </source>
</evidence>
<dbReference type="EMBL" id="QVEP01000107">
    <property type="protein sequence ID" value="RGB71185.1"/>
    <property type="molecule type" value="Genomic_DNA"/>
</dbReference>
<reference evidence="2 3" key="1">
    <citation type="submission" date="2018-08" db="EMBL/GenBank/DDBJ databases">
        <title>A genome reference for cultivated species of the human gut microbiota.</title>
        <authorList>
            <person name="Zou Y."/>
            <person name="Xue W."/>
            <person name="Luo G."/>
        </authorList>
    </citation>
    <scope>NUCLEOTIDE SEQUENCE [LARGE SCALE GENOMIC DNA]</scope>
    <source>
        <strain evidence="2 3">AF45-17</strain>
    </source>
</reference>
<comment type="caution">
    <text evidence="2">The sequence shown here is derived from an EMBL/GenBank/DDBJ whole genome shotgun (WGS) entry which is preliminary data.</text>
</comment>
<name>A0A3E2T9T0_9FIRM</name>
<dbReference type="AlphaFoldDB" id="A0A3E2T9T0"/>
<dbReference type="InterPro" id="IPR036890">
    <property type="entry name" value="HATPase_C_sf"/>
</dbReference>
<dbReference type="Pfam" id="PF14501">
    <property type="entry name" value="HATPase_c_5"/>
    <property type="match status" value="1"/>
</dbReference>
<dbReference type="InterPro" id="IPR032834">
    <property type="entry name" value="NatK-like_C"/>
</dbReference>
<gene>
    <name evidence="2" type="ORF">DW070_17415</name>
</gene>
<proteinExistence type="predicted"/>